<sequence length="474" mass="53549">MSQPASPKNPPAAPAAFLLPPPSMNGSPTITTVRAPTMRNPTLIIVPGQSFHFLSFLAKSFSSVPSSLHLEPEPLDNDLPLLLHSILSKPNWKNHPSLPKLTPSISSSHVYSVFSLNPHLLPKTALDFSYWISQKPHFKHSVFSYSALINILVTNKFFGPAEKIRDLMIRSSSSIQETRFVLEFLASMNRSDQLGSAFKLNLRAYNHLLMSFAKFSMIDELKSLYCEMLKNMVSPNIFTLNAMVHAYCKIGNVAEAQLYVRRMEEAEDVMIRMKEEGIFPDSFTYTLLLDAYGCLGSMHSAFDVLKRMFDAGCEPSSNTYSFLIKHLSKKQREKDDRQMVQLELNAIVVNHADVWKTMEFDTALELFEKMRENGCVPNVNTYSKLIIGLSKVGRFHVAQRLFDHMREEGISPTGDIYNSLFSCCCELRLYDNALIVVDSMISSGQLPYLESYKQLICGLYDEGDKEKANTVFNS</sequence>
<dbReference type="NCBIfam" id="TIGR00756">
    <property type="entry name" value="PPR"/>
    <property type="match status" value="3"/>
</dbReference>
<dbReference type="EMBL" id="AWUE01019532">
    <property type="protein sequence ID" value="OMO72968.1"/>
    <property type="molecule type" value="Genomic_DNA"/>
</dbReference>
<dbReference type="STRING" id="93759.A0A1R3HRM7"/>
<evidence type="ECO:0000313" key="6">
    <source>
        <dbReference type="Proteomes" id="UP000187203"/>
    </source>
</evidence>
<gene>
    <name evidence="5" type="ORF">COLO4_27373</name>
</gene>
<feature type="repeat" description="PPR" evidence="3">
    <location>
        <begin position="378"/>
        <end position="412"/>
    </location>
</feature>
<evidence type="ECO:0000256" key="3">
    <source>
        <dbReference type="PROSITE-ProRule" id="PRU00708"/>
    </source>
</evidence>
<feature type="repeat" description="PPR" evidence="3">
    <location>
        <begin position="413"/>
        <end position="447"/>
    </location>
</feature>
<dbReference type="InterPro" id="IPR050667">
    <property type="entry name" value="PPR-containing_protein"/>
</dbReference>
<organism evidence="5 6">
    <name type="scientific">Corchorus olitorius</name>
    <dbReference type="NCBI Taxonomy" id="93759"/>
    <lineage>
        <taxon>Eukaryota</taxon>
        <taxon>Viridiplantae</taxon>
        <taxon>Streptophyta</taxon>
        <taxon>Embryophyta</taxon>
        <taxon>Tracheophyta</taxon>
        <taxon>Spermatophyta</taxon>
        <taxon>Magnoliopsida</taxon>
        <taxon>eudicotyledons</taxon>
        <taxon>Gunneridae</taxon>
        <taxon>Pentapetalae</taxon>
        <taxon>rosids</taxon>
        <taxon>malvids</taxon>
        <taxon>Malvales</taxon>
        <taxon>Malvaceae</taxon>
        <taxon>Grewioideae</taxon>
        <taxon>Apeibeae</taxon>
        <taxon>Corchorus</taxon>
    </lineage>
</organism>
<evidence type="ECO:0000256" key="2">
    <source>
        <dbReference type="ARBA" id="ARBA00022737"/>
    </source>
</evidence>
<keyword evidence="2" id="KW-0677">Repeat</keyword>
<keyword evidence="6" id="KW-1185">Reference proteome</keyword>
<comment type="caution">
    <text evidence="5">The sequence shown here is derived from an EMBL/GenBank/DDBJ whole genome shotgun (WGS) entry which is preliminary data.</text>
</comment>
<feature type="repeat" description="PPR" evidence="3">
    <location>
        <begin position="236"/>
        <end position="266"/>
    </location>
</feature>
<evidence type="ECO:0008006" key="7">
    <source>
        <dbReference type="Google" id="ProtNLM"/>
    </source>
</evidence>
<comment type="similarity">
    <text evidence="1">Belongs to the PPR family. P subfamily.</text>
</comment>
<feature type="repeat" description="PPR" evidence="3">
    <location>
        <begin position="201"/>
        <end position="235"/>
    </location>
</feature>
<feature type="region of interest" description="Disordered" evidence="4">
    <location>
        <begin position="1"/>
        <end position="21"/>
    </location>
</feature>
<dbReference type="Proteomes" id="UP000187203">
    <property type="component" value="Unassembled WGS sequence"/>
</dbReference>
<protein>
    <recommendedName>
        <fullName evidence="7">Pentacotripeptide-repeat region of PRORP domain-containing protein</fullName>
    </recommendedName>
</protein>
<evidence type="ECO:0000256" key="4">
    <source>
        <dbReference type="SAM" id="MobiDB-lite"/>
    </source>
</evidence>
<proteinExistence type="inferred from homology"/>
<feature type="compositionally biased region" description="Pro residues" evidence="4">
    <location>
        <begin position="7"/>
        <end position="21"/>
    </location>
</feature>
<dbReference type="PANTHER" id="PTHR47939">
    <property type="entry name" value="MEMBRANE-ASSOCIATED SALT-INDUCIBLE PROTEIN-LIKE"/>
    <property type="match status" value="1"/>
</dbReference>
<evidence type="ECO:0000313" key="5">
    <source>
        <dbReference type="EMBL" id="OMO72968.1"/>
    </source>
</evidence>
<dbReference type="AlphaFoldDB" id="A0A1R3HRM7"/>
<feature type="repeat" description="PPR" evidence="3">
    <location>
        <begin position="281"/>
        <end position="315"/>
    </location>
</feature>
<name>A0A1R3HRM7_9ROSI</name>
<dbReference type="InterPro" id="IPR002885">
    <property type="entry name" value="PPR_rpt"/>
</dbReference>
<dbReference type="Pfam" id="PF13041">
    <property type="entry name" value="PPR_2"/>
    <property type="match status" value="1"/>
</dbReference>
<dbReference type="PANTHER" id="PTHR47939:SF13">
    <property type="entry name" value="OS03G0201400 PROTEIN"/>
    <property type="match status" value="1"/>
</dbReference>
<accession>A0A1R3HRM7</accession>
<evidence type="ECO:0000256" key="1">
    <source>
        <dbReference type="ARBA" id="ARBA00007626"/>
    </source>
</evidence>
<dbReference type="InterPro" id="IPR011990">
    <property type="entry name" value="TPR-like_helical_dom_sf"/>
</dbReference>
<dbReference type="Gene3D" id="1.25.40.10">
    <property type="entry name" value="Tetratricopeptide repeat domain"/>
    <property type="match status" value="3"/>
</dbReference>
<reference evidence="6" key="1">
    <citation type="submission" date="2013-09" db="EMBL/GenBank/DDBJ databases">
        <title>Corchorus olitorius genome sequencing.</title>
        <authorList>
            <person name="Alam M."/>
            <person name="Haque M.S."/>
            <person name="Islam M.S."/>
            <person name="Emdad E.M."/>
            <person name="Islam M.M."/>
            <person name="Ahmed B."/>
            <person name="Halim A."/>
            <person name="Hossen Q.M.M."/>
            <person name="Hossain M.Z."/>
            <person name="Ahmed R."/>
            <person name="Khan M.M."/>
            <person name="Islam R."/>
            <person name="Rashid M.M."/>
            <person name="Khan S.A."/>
            <person name="Rahman M.S."/>
            <person name="Alam M."/>
            <person name="Yahiya A.S."/>
            <person name="Khan M.S."/>
            <person name="Azam M.S."/>
            <person name="Haque T."/>
            <person name="Lashkar M.Z.H."/>
            <person name="Akhand A.I."/>
            <person name="Morshed G."/>
            <person name="Roy S."/>
            <person name="Uddin K.S."/>
            <person name="Rabeya T."/>
            <person name="Hossain A.S."/>
            <person name="Chowdhury A."/>
            <person name="Snigdha A.R."/>
            <person name="Mortoza M.S."/>
            <person name="Matin S.A."/>
            <person name="Hoque S.M.E."/>
            <person name="Islam M.K."/>
            <person name="Roy D.K."/>
            <person name="Haider R."/>
            <person name="Moosa M.M."/>
            <person name="Elias S.M."/>
            <person name="Hasan A.M."/>
            <person name="Jahan S."/>
            <person name="Shafiuddin M."/>
            <person name="Mahmood N."/>
            <person name="Shommy N.S."/>
        </authorList>
    </citation>
    <scope>NUCLEOTIDE SEQUENCE [LARGE SCALE GENOMIC DNA]</scope>
    <source>
        <strain evidence="6">cv. O-4</strain>
    </source>
</reference>
<dbReference type="OrthoDB" id="185373at2759"/>
<dbReference type="Pfam" id="PF13812">
    <property type="entry name" value="PPR_3"/>
    <property type="match status" value="2"/>
</dbReference>
<dbReference type="PROSITE" id="PS51375">
    <property type="entry name" value="PPR"/>
    <property type="match status" value="5"/>
</dbReference>